<reference evidence="3" key="1">
    <citation type="submission" date="2021-02" db="EMBL/GenBank/DDBJ databases">
        <authorList>
            <person name="Dougan E. K."/>
            <person name="Rhodes N."/>
            <person name="Thang M."/>
            <person name="Chan C."/>
        </authorList>
    </citation>
    <scope>NUCLEOTIDE SEQUENCE</scope>
</reference>
<keyword evidence="2" id="KW-0472">Membrane</keyword>
<keyword evidence="4" id="KW-1185">Reference proteome</keyword>
<feature type="transmembrane region" description="Helical" evidence="2">
    <location>
        <begin position="66"/>
        <end position="85"/>
    </location>
</feature>
<comment type="caution">
    <text evidence="3">The sequence shown here is derived from an EMBL/GenBank/DDBJ whole genome shotgun (WGS) entry which is preliminary data.</text>
</comment>
<feature type="region of interest" description="Disordered" evidence="1">
    <location>
        <begin position="136"/>
        <end position="220"/>
    </location>
</feature>
<feature type="compositionally biased region" description="Basic residues" evidence="1">
    <location>
        <begin position="205"/>
        <end position="220"/>
    </location>
</feature>
<gene>
    <name evidence="3" type="ORF">PGLA1383_LOCUS30112</name>
</gene>
<dbReference type="EMBL" id="CAJNNV010025108">
    <property type="protein sequence ID" value="CAE8612314.1"/>
    <property type="molecule type" value="Genomic_DNA"/>
</dbReference>
<organism evidence="3 4">
    <name type="scientific">Polarella glacialis</name>
    <name type="common">Dinoflagellate</name>
    <dbReference type="NCBI Taxonomy" id="89957"/>
    <lineage>
        <taxon>Eukaryota</taxon>
        <taxon>Sar</taxon>
        <taxon>Alveolata</taxon>
        <taxon>Dinophyceae</taxon>
        <taxon>Suessiales</taxon>
        <taxon>Suessiaceae</taxon>
        <taxon>Polarella</taxon>
    </lineage>
</organism>
<protein>
    <submittedName>
        <fullName evidence="3">Uncharacterized protein</fullName>
    </submittedName>
</protein>
<accession>A0A813FK03</accession>
<keyword evidence="2" id="KW-0812">Transmembrane</keyword>
<dbReference type="AlphaFoldDB" id="A0A813FK03"/>
<evidence type="ECO:0000313" key="4">
    <source>
        <dbReference type="Proteomes" id="UP000654075"/>
    </source>
</evidence>
<name>A0A813FK03_POLGL</name>
<sequence>MTCKTSIAGCANSALPAVDNKQQEQQQQNQHQQHFKLQFWPLSWSPPPCCSLLRVKMPKVPRQRRSAGLLGVFVLLLGTGNYLGLSFVSSGTTSLPAAAVRGEQNKVGISRISRWASDDSALRSLLLGIDTVASDQPKAKKGAVEDGKTDVKASEQPKAKKGAAEDGKTDVKATPGAKPIKPKAQSKAVPIAKSVKPAVQSKAKPPQRKPVKQAVKRLTP</sequence>
<evidence type="ECO:0000256" key="1">
    <source>
        <dbReference type="SAM" id="MobiDB-lite"/>
    </source>
</evidence>
<feature type="compositionally biased region" description="Basic and acidic residues" evidence="1">
    <location>
        <begin position="142"/>
        <end position="171"/>
    </location>
</feature>
<dbReference type="Proteomes" id="UP000654075">
    <property type="component" value="Unassembled WGS sequence"/>
</dbReference>
<proteinExistence type="predicted"/>
<evidence type="ECO:0000313" key="3">
    <source>
        <dbReference type="EMBL" id="CAE8612314.1"/>
    </source>
</evidence>
<evidence type="ECO:0000256" key="2">
    <source>
        <dbReference type="SAM" id="Phobius"/>
    </source>
</evidence>
<keyword evidence="2" id="KW-1133">Transmembrane helix</keyword>